<dbReference type="Gene3D" id="3.40.50.2000">
    <property type="entry name" value="Glycogen Phosphorylase B"/>
    <property type="match status" value="1"/>
</dbReference>
<dbReference type="GeneID" id="91567542"/>
<evidence type="ECO:0000313" key="2">
    <source>
        <dbReference type="Proteomes" id="UP001519291"/>
    </source>
</evidence>
<evidence type="ECO:0000313" key="1">
    <source>
        <dbReference type="EMBL" id="MBP2401198.1"/>
    </source>
</evidence>
<dbReference type="EMBL" id="JAGIOH010000001">
    <property type="protein sequence ID" value="MBP2401198.1"/>
    <property type="molecule type" value="Genomic_DNA"/>
</dbReference>
<keyword evidence="2" id="KW-1185">Reference proteome</keyword>
<accession>A0ABS4XXF8</accession>
<gene>
    <name evidence="1" type="ORF">JO379_000667</name>
</gene>
<comment type="caution">
    <text evidence="1">The sequence shown here is derived from an EMBL/GenBank/DDBJ whole genome shotgun (WGS) entry which is preliminary data.</text>
</comment>
<dbReference type="RefSeq" id="WP_209513726.1">
    <property type="nucleotide sequence ID" value="NZ_JAGIOH010000001.1"/>
</dbReference>
<organism evidence="1 2">
    <name type="scientific">Streptomyces syringium</name>
    <dbReference type="NCBI Taxonomy" id="76729"/>
    <lineage>
        <taxon>Bacteria</taxon>
        <taxon>Bacillati</taxon>
        <taxon>Actinomycetota</taxon>
        <taxon>Actinomycetes</taxon>
        <taxon>Kitasatosporales</taxon>
        <taxon>Streptomycetaceae</taxon>
        <taxon>Streptomyces</taxon>
    </lineage>
</organism>
<evidence type="ECO:0008006" key="3">
    <source>
        <dbReference type="Google" id="ProtNLM"/>
    </source>
</evidence>
<name>A0ABS4XXF8_9ACTN</name>
<sequence length="377" mass="40357">MPARPHGGHHAAAAPRLLLNAQPFGFGPAAAMSILAAELAPGCERLAYIGGGHTLDLQEEPPYHAVHDTTGRSPDELRALLRDLAPRYDVFVTAMDFEMAESALRAGFDVAVYDALTWYWPAVPDVAHEAVLYLAQDFFGVRERVAADPALRGRAVIIPPAITRGPEWQPGRHVLVDLGGLHNPYWLPDDAVAYARLMLTAVRASVPAGLSLVVAASRTVAAGLDDPDVGTYDHATMLELMGTAAYACMTSGLGNIYDAAATGVPTLWLPAANDSQPAQARLLCRNGYCDACLGWADIGLPVDDRAPTPAVSQAISRIVREVSDERHPRARLTSRLAELTAGLGLTPGRARGLTDRFGQGGMHQAAEAIVRWFEHSR</sequence>
<dbReference type="Proteomes" id="UP001519291">
    <property type="component" value="Unassembled WGS sequence"/>
</dbReference>
<proteinExistence type="predicted"/>
<protein>
    <recommendedName>
        <fullName evidence="3">UDP:flavonoid glycosyltransferase YjiC, YdhE family</fullName>
    </recommendedName>
</protein>
<reference evidence="1 2" key="1">
    <citation type="submission" date="2021-03" db="EMBL/GenBank/DDBJ databases">
        <title>Sequencing the genomes of 1000 actinobacteria strains.</title>
        <authorList>
            <person name="Klenk H.-P."/>
        </authorList>
    </citation>
    <scope>NUCLEOTIDE SEQUENCE [LARGE SCALE GENOMIC DNA]</scope>
    <source>
        <strain evidence="1 2">DSM 41480</strain>
    </source>
</reference>